<keyword evidence="4" id="KW-1185">Reference proteome</keyword>
<proteinExistence type="predicted"/>
<sequence length="155" mass="17359">MQTLDTTHVGQIYYLDRLIGADQMKLKELGFIKDKSISLVSFNGENAIIKLENARLALSADYLRQIFVKTERSEEKIIGLSQLKIGETGVVRLIDAAGEIKRRLMDMGITRGTSIYVQKLAPLGDPMELHLRGYALSLRKADAQKIKVVIENNAK</sequence>
<keyword evidence="1" id="KW-0408">Iron</keyword>
<dbReference type="Pfam" id="PF04023">
    <property type="entry name" value="FeoA"/>
    <property type="match status" value="2"/>
</dbReference>
<dbReference type="EMBL" id="WITJ01000007">
    <property type="protein sequence ID" value="MQW39450.1"/>
    <property type="molecule type" value="Genomic_DNA"/>
</dbReference>
<dbReference type="OrthoDB" id="9811076at2"/>
<organism evidence="3 4">
    <name type="scientific">Lactococcus hircilactis</name>
    <dbReference type="NCBI Taxonomy" id="1494462"/>
    <lineage>
        <taxon>Bacteria</taxon>
        <taxon>Bacillati</taxon>
        <taxon>Bacillota</taxon>
        <taxon>Bacilli</taxon>
        <taxon>Lactobacillales</taxon>
        <taxon>Streptococcaceae</taxon>
        <taxon>Lactococcus</taxon>
    </lineage>
</organism>
<evidence type="ECO:0000259" key="2">
    <source>
        <dbReference type="SMART" id="SM00899"/>
    </source>
</evidence>
<protein>
    <submittedName>
        <fullName evidence="3">Iron transporter FeoA</fullName>
    </submittedName>
</protein>
<dbReference type="Gene3D" id="2.30.30.90">
    <property type="match status" value="1"/>
</dbReference>
<evidence type="ECO:0000313" key="4">
    <source>
        <dbReference type="Proteomes" id="UP000439550"/>
    </source>
</evidence>
<gene>
    <name evidence="3" type="ORF">GHI93_05785</name>
</gene>
<dbReference type="SMART" id="SM00899">
    <property type="entry name" value="FeoA"/>
    <property type="match status" value="2"/>
</dbReference>
<reference evidence="3 4" key="1">
    <citation type="submission" date="2019-10" db="EMBL/GenBank/DDBJ databases">
        <authorList>
            <person name="Dong K."/>
        </authorList>
    </citation>
    <scope>NUCLEOTIDE SEQUENCE [LARGE SCALE GENOMIC DNA]</scope>
    <source>
        <strain evidence="3 4">DSM 28960</strain>
    </source>
</reference>
<comment type="caution">
    <text evidence="3">The sequence shown here is derived from an EMBL/GenBank/DDBJ whole genome shotgun (WGS) entry which is preliminary data.</text>
</comment>
<name>A0A7X1ZAD5_9LACT</name>
<dbReference type="PANTHER" id="PTHR42954:SF2">
    <property type="entry name" value="FE(2+) TRANSPORT PROTEIN A"/>
    <property type="match status" value="1"/>
</dbReference>
<dbReference type="AlphaFoldDB" id="A0A7X1ZAD5"/>
<dbReference type="InterPro" id="IPR052713">
    <property type="entry name" value="FeoA"/>
</dbReference>
<dbReference type="PANTHER" id="PTHR42954">
    <property type="entry name" value="FE(2+) TRANSPORT PROTEIN A"/>
    <property type="match status" value="1"/>
</dbReference>
<feature type="domain" description="Ferrous iron transporter FeoA-like" evidence="2">
    <location>
        <begin position="2"/>
        <end position="70"/>
    </location>
</feature>
<dbReference type="InterPro" id="IPR008988">
    <property type="entry name" value="Transcriptional_repressor_C"/>
</dbReference>
<evidence type="ECO:0000313" key="3">
    <source>
        <dbReference type="EMBL" id="MQW39450.1"/>
    </source>
</evidence>
<dbReference type="SUPFAM" id="SSF50037">
    <property type="entry name" value="C-terminal domain of transcriptional repressors"/>
    <property type="match status" value="2"/>
</dbReference>
<feature type="domain" description="Ferrous iron transporter FeoA-like" evidence="2">
    <location>
        <begin position="78"/>
        <end position="150"/>
    </location>
</feature>
<dbReference type="GO" id="GO:0046914">
    <property type="term" value="F:transition metal ion binding"/>
    <property type="evidence" value="ECO:0007669"/>
    <property type="project" value="InterPro"/>
</dbReference>
<dbReference type="Proteomes" id="UP000439550">
    <property type="component" value="Unassembled WGS sequence"/>
</dbReference>
<accession>A0A7X1ZAD5</accession>
<dbReference type="RefSeq" id="WP_153496131.1">
    <property type="nucleotide sequence ID" value="NZ_CAXYUY010000007.1"/>
</dbReference>
<dbReference type="InterPro" id="IPR007167">
    <property type="entry name" value="Fe-transptr_FeoA-like"/>
</dbReference>
<dbReference type="InterPro" id="IPR038157">
    <property type="entry name" value="FeoA_core_dom"/>
</dbReference>
<evidence type="ECO:0000256" key="1">
    <source>
        <dbReference type="ARBA" id="ARBA00023004"/>
    </source>
</evidence>